<dbReference type="AlphaFoldDB" id="A0A3P7L8N2"/>
<dbReference type="OrthoDB" id="6506078at2759"/>
<evidence type="ECO:0000313" key="2">
    <source>
        <dbReference type="EMBL" id="VDN12924.1"/>
    </source>
</evidence>
<proteinExistence type="predicted"/>
<feature type="region of interest" description="Disordered" evidence="1">
    <location>
        <begin position="1"/>
        <end position="28"/>
    </location>
</feature>
<dbReference type="GO" id="GO:0030286">
    <property type="term" value="C:dynein complex"/>
    <property type="evidence" value="ECO:0007669"/>
    <property type="project" value="InterPro"/>
</dbReference>
<dbReference type="SMART" id="SM01375">
    <property type="entry name" value="Dynein_light"/>
    <property type="match status" value="1"/>
</dbReference>
<dbReference type="CDD" id="cd21453">
    <property type="entry name" value="DLC-like_DNAL4"/>
    <property type="match status" value="1"/>
</dbReference>
<dbReference type="EMBL" id="UYRU01055116">
    <property type="protein sequence ID" value="VDN12924.1"/>
    <property type="molecule type" value="Genomic_DNA"/>
</dbReference>
<dbReference type="Proteomes" id="UP000281553">
    <property type="component" value="Unassembled WGS sequence"/>
</dbReference>
<name>A0A3P7L8N2_DIBLA</name>
<reference evidence="2 3" key="1">
    <citation type="submission" date="2018-11" db="EMBL/GenBank/DDBJ databases">
        <authorList>
            <consortium name="Pathogen Informatics"/>
        </authorList>
    </citation>
    <scope>NUCLEOTIDE SEQUENCE [LARGE SCALE GENOMIC DNA]</scope>
</reference>
<dbReference type="InterPro" id="IPR037177">
    <property type="entry name" value="DLC_sf"/>
</dbReference>
<gene>
    <name evidence="2" type="ORF">DILT_LOCUS8755</name>
</gene>
<dbReference type="InterPro" id="IPR001372">
    <property type="entry name" value="Dynein_light_chain_typ-1/2"/>
</dbReference>
<feature type="compositionally biased region" description="Basic and acidic residues" evidence="1">
    <location>
        <begin position="9"/>
        <end position="19"/>
    </location>
</feature>
<dbReference type="GO" id="GO:0007017">
    <property type="term" value="P:microtubule-based process"/>
    <property type="evidence" value="ECO:0007669"/>
    <property type="project" value="InterPro"/>
</dbReference>
<dbReference type="Pfam" id="PF01221">
    <property type="entry name" value="Dynein_light"/>
    <property type="match status" value="1"/>
</dbReference>
<keyword evidence="3" id="KW-1185">Reference proteome</keyword>
<sequence>MSTGFETHGTAHRDLKHTETNICGPRAENGAMKNSVAAQCLKEELDKKCGGIWHVVVGEGFGFEVDYELKSLLYMYFGGNVGILAWKC</sequence>
<dbReference type="Gene3D" id="3.30.740.10">
    <property type="entry name" value="Protein Inhibitor Of Neuronal Nitric Oxide Synthase"/>
    <property type="match status" value="1"/>
</dbReference>
<organism evidence="2 3">
    <name type="scientific">Dibothriocephalus latus</name>
    <name type="common">Fish tapeworm</name>
    <name type="synonym">Diphyllobothrium latum</name>
    <dbReference type="NCBI Taxonomy" id="60516"/>
    <lineage>
        <taxon>Eukaryota</taxon>
        <taxon>Metazoa</taxon>
        <taxon>Spiralia</taxon>
        <taxon>Lophotrochozoa</taxon>
        <taxon>Platyhelminthes</taxon>
        <taxon>Cestoda</taxon>
        <taxon>Eucestoda</taxon>
        <taxon>Diphyllobothriidea</taxon>
        <taxon>Diphyllobothriidae</taxon>
        <taxon>Dibothriocephalus</taxon>
    </lineage>
</organism>
<evidence type="ECO:0000313" key="3">
    <source>
        <dbReference type="Proteomes" id="UP000281553"/>
    </source>
</evidence>
<protein>
    <submittedName>
        <fullName evidence="2">Uncharacterized protein</fullName>
    </submittedName>
</protein>
<accession>A0A3P7L8N2</accession>
<dbReference type="SUPFAM" id="SSF54648">
    <property type="entry name" value="DLC"/>
    <property type="match status" value="1"/>
</dbReference>
<evidence type="ECO:0000256" key="1">
    <source>
        <dbReference type="SAM" id="MobiDB-lite"/>
    </source>
</evidence>